<evidence type="ECO:0000259" key="2">
    <source>
        <dbReference type="SMART" id="SM00731"/>
    </source>
</evidence>
<sequence>MTTRVSNFLKKKATQSTKQQKPWMKRIGTPEQLALQKQVEQVSLSAFGLPFKHQAVFNARLQTTGGRYHLSDHHLDFNPKMADRDDFEQVIKHELCHYHLHLAKRGYRHVDQDFKILLKRVGGSRYAPDVGARRQVAKPYHYVCENGHPFDRVRAVNVSRYRCGRCRGRLFLVRQDGK</sequence>
<evidence type="ECO:0000313" key="4">
    <source>
        <dbReference type="Proteomes" id="UP001314261"/>
    </source>
</evidence>
<organism evidence="3 4">
    <name type="scientific">Fructobacillus fructosus</name>
    <dbReference type="NCBI Taxonomy" id="1631"/>
    <lineage>
        <taxon>Bacteria</taxon>
        <taxon>Bacillati</taxon>
        <taxon>Bacillota</taxon>
        <taxon>Bacilli</taxon>
        <taxon>Lactobacillales</taxon>
        <taxon>Lactobacillaceae</taxon>
        <taxon>Fructobacillus</taxon>
    </lineage>
</organism>
<dbReference type="NCBIfam" id="NF003339">
    <property type="entry name" value="PRK04351.1"/>
    <property type="match status" value="1"/>
</dbReference>
<name>A0ABN9YWD9_9LACO</name>
<dbReference type="InterPro" id="IPR006640">
    <property type="entry name" value="SprT-like_domain"/>
</dbReference>
<keyword evidence="4" id="KW-1185">Reference proteome</keyword>
<proteinExistence type="predicted"/>
<reference evidence="3 4" key="1">
    <citation type="submission" date="2023-10" db="EMBL/GenBank/DDBJ databases">
        <authorList>
            <person name="Botero Cardona J."/>
        </authorList>
    </citation>
    <scope>NUCLEOTIDE SEQUENCE [LARGE SCALE GENOMIC DNA]</scope>
    <source>
        <strain evidence="3 4">R-54839</strain>
    </source>
</reference>
<comment type="caution">
    <text evidence="3">The sequence shown here is derived from an EMBL/GenBank/DDBJ whole genome shotgun (WGS) entry which is preliminary data.</text>
</comment>
<dbReference type="EMBL" id="CAUZLR010000005">
    <property type="protein sequence ID" value="CAK1240774.1"/>
    <property type="molecule type" value="Genomic_DNA"/>
</dbReference>
<dbReference type="Proteomes" id="UP001314261">
    <property type="component" value="Unassembled WGS sequence"/>
</dbReference>
<protein>
    <submittedName>
        <fullName evidence="3">SprT family (SprT)</fullName>
    </submittedName>
</protein>
<dbReference type="SMART" id="SM00731">
    <property type="entry name" value="SprT"/>
    <property type="match status" value="1"/>
</dbReference>
<evidence type="ECO:0000256" key="1">
    <source>
        <dbReference type="SAM" id="MobiDB-lite"/>
    </source>
</evidence>
<evidence type="ECO:0000313" key="3">
    <source>
        <dbReference type="EMBL" id="CAK1240774.1"/>
    </source>
</evidence>
<dbReference type="Pfam" id="PF10263">
    <property type="entry name" value="SprT-like"/>
    <property type="match status" value="1"/>
</dbReference>
<accession>A0ABN9YWD9</accession>
<feature type="domain" description="SprT-like" evidence="2">
    <location>
        <begin position="33"/>
        <end position="173"/>
    </location>
</feature>
<gene>
    <name evidence="3" type="ORF">R54839_PPFHFPJH_00883</name>
</gene>
<feature type="region of interest" description="Disordered" evidence="1">
    <location>
        <begin position="1"/>
        <end position="21"/>
    </location>
</feature>